<keyword evidence="1" id="KW-1133">Transmembrane helix</keyword>
<evidence type="ECO:0000313" key="2">
    <source>
        <dbReference type="EMBL" id="JAH59616.1"/>
    </source>
</evidence>
<evidence type="ECO:0000256" key="1">
    <source>
        <dbReference type="SAM" id="Phobius"/>
    </source>
</evidence>
<dbReference type="AlphaFoldDB" id="A0A0E9U1D3"/>
<proteinExistence type="predicted"/>
<accession>A0A0E9U1D3</accession>
<organism evidence="2">
    <name type="scientific">Anguilla anguilla</name>
    <name type="common">European freshwater eel</name>
    <name type="synonym">Muraena anguilla</name>
    <dbReference type="NCBI Taxonomy" id="7936"/>
    <lineage>
        <taxon>Eukaryota</taxon>
        <taxon>Metazoa</taxon>
        <taxon>Chordata</taxon>
        <taxon>Craniata</taxon>
        <taxon>Vertebrata</taxon>
        <taxon>Euteleostomi</taxon>
        <taxon>Actinopterygii</taxon>
        <taxon>Neopterygii</taxon>
        <taxon>Teleostei</taxon>
        <taxon>Anguilliformes</taxon>
        <taxon>Anguillidae</taxon>
        <taxon>Anguilla</taxon>
    </lineage>
</organism>
<keyword evidence="1" id="KW-0472">Membrane</keyword>
<reference evidence="2" key="1">
    <citation type="submission" date="2014-11" db="EMBL/GenBank/DDBJ databases">
        <authorList>
            <person name="Amaro Gonzalez C."/>
        </authorList>
    </citation>
    <scope>NUCLEOTIDE SEQUENCE</scope>
</reference>
<name>A0A0E9U1D3_ANGAN</name>
<feature type="transmembrane region" description="Helical" evidence="1">
    <location>
        <begin position="21"/>
        <end position="45"/>
    </location>
</feature>
<keyword evidence="1" id="KW-0812">Transmembrane</keyword>
<sequence>MSPSPQNCKKTKTRLLKLTMILSFFDQFISPTYIGISLITLALTLP</sequence>
<dbReference type="EMBL" id="GBXM01048961">
    <property type="protein sequence ID" value="JAH59616.1"/>
    <property type="molecule type" value="Transcribed_RNA"/>
</dbReference>
<protein>
    <submittedName>
        <fullName evidence="2">Uncharacterized protein</fullName>
    </submittedName>
</protein>
<reference evidence="2" key="2">
    <citation type="journal article" date="2015" name="Fish Shellfish Immunol.">
        <title>Early steps in the European eel (Anguilla anguilla)-Vibrio vulnificus interaction in the gills: Role of the RtxA13 toxin.</title>
        <authorList>
            <person name="Callol A."/>
            <person name="Pajuelo D."/>
            <person name="Ebbesson L."/>
            <person name="Teles M."/>
            <person name="MacKenzie S."/>
            <person name="Amaro C."/>
        </authorList>
    </citation>
    <scope>NUCLEOTIDE SEQUENCE</scope>
</reference>